<organism evidence="4 5">
    <name type="scientific">Aneurinibacillus danicus</name>
    <dbReference type="NCBI Taxonomy" id="267746"/>
    <lineage>
        <taxon>Bacteria</taxon>
        <taxon>Bacillati</taxon>
        <taxon>Bacillota</taxon>
        <taxon>Bacilli</taxon>
        <taxon>Bacillales</taxon>
        <taxon>Paenibacillaceae</taxon>
        <taxon>Aneurinibacillus group</taxon>
        <taxon>Aneurinibacillus</taxon>
    </lineage>
</organism>
<keyword evidence="2" id="KW-0479">Metal-binding</keyword>
<dbReference type="RefSeq" id="WP_146807994.1">
    <property type="nucleotide sequence ID" value="NZ_BJXX01000011.1"/>
</dbReference>
<accession>A0A511V423</accession>
<evidence type="ECO:0000313" key="4">
    <source>
        <dbReference type="EMBL" id="GEN32688.1"/>
    </source>
</evidence>
<dbReference type="PANTHER" id="PTHR11820">
    <property type="entry name" value="ACYLPYRUVASE"/>
    <property type="match status" value="1"/>
</dbReference>
<gene>
    <name evidence="4" type="ORF">ADA01nite_01480</name>
</gene>
<dbReference type="GO" id="GO:0018773">
    <property type="term" value="F:acetylpyruvate hydrolase activity"/>
    <property type="evidence" value="ECO:0007669"/>
    <property type="project" value="TreeGrafter"/>
</dbReference>
<dbReference type="InterPro" id="IPR036663">
    <property type="entry name" value="Fumarylacetoacetase_C_sf"/>
</dbReference>
<comment type="caution">
    <text evidence="4">The sequence shown here is derived from an EMBL/GenBank/DDBJ whole genome shotgun (WGS) entry which is preliminary data.</text>
</comment>
<dbReference type="InterPro" id="IPR011234">
    <property type="entry name" value="Fumarylacetoacetase-like_C"/>
</dbReference>
<dbReference type="GO" id="GO:0046872">
    <property type="term" value="F:metal ion binding"/>
    <property type="evidence" value="ECO:0007669"/>
    <property type="project" value="UniProtKB-KW"/>
</dbReference>
<feature type="domain" description="Fumarylacetoacetase-like C-terminal" evidence="3">
    <location>
        <begin position="7"/>
        <end position="193"/>
    </location>
</feature>
<protein>
    <submittedName>
        <fullName evidence="4">Fumarylacetoacetate hydrolase</fullName>
    </submittedName>
</protein>
<name>A0A511V423_9BACL</name>
<evidence type="ECO:0000256" key="2">
    <source>
        <dbReference type="ARBA" id="ARBA00022723"/>
    </source>
</evidence>
<dbReference type="AlphaFoldDB" id="A0A511V423"/>
<dbReference type="EMBL" id="BJXX01000011">
    <property type="protein sequence ID" value="GEN32688.1"/>
    <property type="molecule type" value="Genomic_DNA"/>
</dbReference>
<evidence type="ECO:0000256" key="1">
    <source>
        <dbReference type="ARBA" id="ARBA00010211"/>
    </source>
</evidence>
<keyword evidence="5" id="KW-1185">Reference proteome</keyword>
<reference evidence="4 5" key="1">
    <citation type="submission" date="2019-07" db="EMBL/GenBank/DDBJ databases">
        <title>Whole genome shotgun sequence of Aneurinibacillus danicus NBRC 102444.</title>
        <authorList>
            <person name="Hosoyama A."/>
            <person name="Uohara A."/>
            <person name="Ohji S."/>
            <person name="Ichikawa N."/>
        </authorList>
    </citation>
    <scope>NUCLEOTIDE SEQUENCE [LARGE SCALE GENOMIC DNA]</scope>
    <source>
        <strain evidence="4 5">NBRC 102444</strain>
    </source>
</reference>
<keyword evidence="4" id="KW-0378">Hydrolase</keyword>
<sequence>MNQIRNIYCVGRNYRLHAEELGNAVPTSPFLFSKPTHALVEANGQTIVLPGNQGEVHYETELVLHIFRPYEPGMSVEDIVDKMALGIDFTLRDVQSELKKKSHPWLRAKGFPNSAVLTKFHAFPGEAACAETDFSLFKNGERVQRGNVSDMLFNMQTIIEFAAEHFGLGQGDIIYTGTPAGVGPVADGDKLELLWGDDVWGTCVIHLRL</sequence>
<proteinExistence type="inferred from homology"/>
<dbReference type="Proteomes" id="UP000321157">
    <property type="component" value="Unassembled WGS sequence"/>
</dbReference>
<dbReference type="Gene3D" id="3.90.850.10">
    <property type="entry name" value="Fumarylacetoacetase-like, C-terminal domain"/>
    <property type="match status" value="1"/>
</dbReference>
<evidence type="ECO:0000259" key="3">
    <source>
        <dbReference type="Pfam" id="PF01557"/>
    </source>
</evidence>
<dbReference type="SUPFAM" id="SSF56529">
    <property type="entry name" value="FAH"/>
    <property type="match status" value="1"/>
</dbReference>
<evidence type="ECO:0000313" key="5">
    <source>
        <dbReference type="Proteomes" id="UP000321157"/>
    </source>
</evidence>
<dbReference type="Pfam" id="PF01557">
    <property type="entry name" value="FAA_hydrolase"/>
    <property type="match status" value="1"/>
</dbReference>
<dbReference type="OrthoDB" id="9805307at2"/>
<dbReference type="PANTHER" id="PTHR11820:SF7">
    <property type="entry name" value="ACYLPYRUVASE FAHD1, MITOCHONDRIAL"/>
    <property type="match status" value="1"/>
</dbReference>
<comment type="similarity">
    <text evidence="1">Belongs to the FAH family.</text>
</comment>